<dbReference type="RefSeq" id="WP_062417526.1">
    <property type="nucleotide sequence ID" value="NZ_DF967974.1"/>
</dbReference>
<dbReference type="STRING" id="229921.ADN01_17215"/>
<evidence type="ECO:0000313" key="8">
    <source>
        <dbReference type="EMBL" id="KPL75594.1"/>
    </source>
</evidence>
<keyword evidence="5" id="KW-0676">Redox-active center</keyword>
<keyword evidence="6" id="KW-1133">Transmembrane helix</keyword>
<reference evidence="8 9" key="1">
    <citation type="submission" date="2015-07" db="EMBL/GenBank/DDBJ databases">
        <title>Genome sequence of Levilinea saccharolytica DSM 16555.</title>
        <authorList>
            <person name="Hemp J."/>
            <person name="Ward L.M."/>
            <person name="Pace L.A."/>
            <person name="Fischer W.W."/>
        </authorList>
    </citation>
    <scope>NUCLEOTIDE SEQUENCE [LARGE SCALE GENOMIC DNA]</scope>
    <source>
        <strain evidence="8 9">KIBI-1</strain>
    </source>
</reference>
<evidence type="ECO:0000313" key="9">
    <source>
        <dbReference type="Proteomes" id="UP000050501"/>
    </source>
</evidence>
<evidence type="ECO:0000259" key="7">
    <source>
        <dbReference type="Pfam" id="PF13462"/>
    </source>
</evidence>
<protein>
    <recommendedName>
        <fullName evidence="7">Thioredoxin-like fold domain-containing protein</fullName>
    </recommendedName>
</protein>
<dbReference type="PANTHER" id="PTHR13887">
    <property type="entry name" value="GLUTATHIONE S-TRANSFERASE KAPPA"/>
    <property type="match status" value="1"/>
</dbReference>
<dbReference type="SUPFAM" id="SSF52833">
    <property type="entry name" value="Thioredoxin-like"/>
    <property type="match status" value="1"/>
</dbReference>
<evidence type="ECO:0000256" key="4">
    <source>
        <dbReference type="ARBA" id="ARBA00023157"/>
    </source>
</evidence>
<evidence type="ECO:0000256" key="1">
    <source>
        <dbReference type="ARBA" id="ARBA00005791"/>
    </source>
</evidence>
<keyword evidence="3" id="KW-0560">Oxidoreductase</keyword>
<evidence type="ECO:0000256" key="6">
    <source>
        <dbReference type="SAM" id="Phobius"/>
    </source>
</evidence>
<feature type="transmembrane region" description="Helical" evidence="6">
    <location>
        <begin position="24"/>
        <end position="43"/>
    </location>
</feature>
<keyword evidence="6" id="KW-0812">Transmembrane</keyword>
<dbReference type="OrthoDB" id="9784686at2"/>
<name>A0A0N8GML0_9CHLR</name>
<gene>
    <name evidence="8" type="ORF">ADN01_17215</name>
</gene>
<accession>A0A0N8GML0</accession>
<proteinExistence type="inferred from homology"/>
<dbReference type="InterPro" id="IPR012336">
    <property type="entry name" value="Thioredoxin-like_fold"/>
</dbReference>
<keyword evidence="6" id="KW-0472">Membrane</keyword>
<evidence type="ECO:0000256" key="5">
    <source>
        <dbReference type="ARBA" id="ARBA00023284"/>
    </source>
</evidence>
<dbReference type="GO" id="GO:0016491">
    <property type="term" value="F:oxidoreductase activity"/>
    <property type="evidence" value="ECO:0007669"/>
    <property type="project" value="UniProtKB-KW"/>
</dbReference>
<comment type="caution">
    <text evidence="8">The sequence shown here is derived from an EMBL/GenBank/DDBJ whole genome shotgun (WGS) entry which is preliminary data.</text>
</comment>
<keyword evidence="2" id="KW-0732">Signal</keyword>
<dbReference type="Proteomes" id="UP000050501">
    <property type="component" value="Unassembled WGS sequence"/>
</dbReference>
<dbReference type="EMBL" id="LGCM01000065">
    <property type="protein sequence ID" value="KPL75594.1"/>
    <property type="molecule type" value="Genomic_DNA"/>
</dbReference>
<dbReference type="InterPro" id="IPR036249">
    <property type="entry name" value="Thioredoxin-like_sf"/>
</dbReference>
<comment type="similarity">
    <text evidence="1">Belongs to the thioredoxin family. DsbA subfamily.</text>
</comment>
<dbReference type="Gene3D" id="3.40.30.10">
    <property type="entry name" value="Glutaredoxin"/>
    <property type="match status" value="1"/>
</dbReference>
<feature type="domain" description="Thioredoxin-like fold" evidence="7">
    <location>
        <begin position="67"/>
        <end position="228"/>
    </location>
</feature>
<dbReference type="PANTHER" id="PTHR13887:SF14">
    <property type="entry name" value="DISULFIDE BOND FORMATION PROTEIN D"/>
    <property type="match status" value="1"/>
</dbReference>
<dbReference type="AlphaFoldDB" id="A0A0N8GML0"/>
<sequence>MSRTKDKRQQTQIDRRRQQTRETLTLIAIITFLVVIVAAALIIPQIQRQNSARAQITTHGIAYTASNQNSLGDPNAPVKVVEYSDFQCIHCKTFALEEESALLQYVEEGKVYFTYMPVDMFGPISETVSEAAYCAADQGKFFEYRDVIFLNLDGNRSETYSAARLADYAEALGLERKSFESCLKNRTYDKKATQNFAEARSGGVEGTPAFIIGGKVVYKDQLLSTINQALLSVP</sequence>
<evidence type="ECO:0000256" key="3">
    <source>
        <dbReference type="ARBA" id="ARBA00023002"/>
    </source>
</evidence>
<keyword evidence="9" id="KW-1185">Reference proteome</keyword>
<dbReference type="Pfam" id="PF13462">
    <property type="entry name" value="Thioredoxin_4"/>
    <property type="match status" value="1"/>
</dbReference>
<evidence type="ECO:0000256" key="2">
    <source>
        <dbReference type="ARBA" id="ARBA00022729"/>
    </source>
</evidence>
<keyword evidence="4" id="KW-1015">Disulfide bond</keyword>
<organism evidence="8 9">
    <name type="scientific">Levilinea saccharolytica</name>
    <dbReference type="NCBI Taxonomy" id="229921"/>
    <lineage>
        <taxon>Bacteria</taxon>
        <taxon>Bacillati</taxon>
        <taxon>Chloroflexota</taxon>
        <taxon>Anaerolineae</taxon>
        <taxon>Anaerolineales</taxon>
        <taxon>Anaerolineaceae</taxon>
        <taxon>Levilinea</taxon>
    </lineage>
</organism>